<dbReference type="PANTHER" id="PTHR28583:SF1">
    <property type="entry name" value="ACID CERAMIDASE"/>
    <property type="match status" value="1"/>
</dbReference>
<dbReference type="OrthoDB" id="5273684at2759"/>
<keyword evidence="2" id="KW-0732">Signal</keyword>
<dbReference type="OMA" id="DYDTIAY"/>
<evidence type="ECO:0000313" key="3">
    <source>
        <dbReference type="EMBL" id="KRX10177.1"/>
    </source>
</evidence>
<dbReference type="GO" id="GO:0017040">
    <property type="term" value="F:N-acylsphingosine amidohydrolase activity"/>
    <property type="evidence" value="ECO:0007669"/>
    <property type="project" value="UniProtKB-EC"/>
</dbReference>
<reference evidence="3 4" key="1">
    <citation type="journal article" date="2015" name="Sci. Rep.">
        <title>Genome of the facultative scuticociliatosis pathogen Pseudocohnilembus persalinus provides insight into its virulence through horizontal gene transfer.</title>
        <authorList>
            <person name="Xiong J."/>
            <person name="Wang G."/>
            <person name="Cheng J."/>
            <person name="Tian M."/>
            <person name="Pan X."/>
            <person name="Warren A."/>
            <person name="Jiang C."/>
            <person name="Yuan D."/>
            <person name="Miao W."/>
        </authorList>
    </citation>
    <scope>NUCLEOTIDE SEQUENCE [LARGE SCALE GENOMIC DNA]</scope>
    <source>
        <strain evidence="3">36N120E</strain>
    </source>
</reference>
<dbReference type="EMBL" id="LDAU01000040">
    <property type="protein sequence ID" value="KRX10177.1"/>
    <property type="molecule type" value="Genomic_DNA"/>
</dbReference>
<proteinExistence type="predicted"/>
<sequence>MIKNLVFFVFLILSFNFALGIKRLPECNIDLDANHKEMWIPAFEALKNAGKTWESGFQVIFKNFNSTIFQYITDEQYAQINDGFSANFPGHYAELQGIQYAFQKYYGQYASLEYLSAWVYFHELLHVDFSKQKQAKLEALGYKDEYLEEWEYSEYIYAQGQDCTGVLVKKPDGTVMQGRSFEQSNPTGFRNIALNMTIYKGSEIVGYSTDVYWFNTGFVTAFVPGVASLQENFRYGDIQLEDLIENIQNGVWAQVFPFRRILDDRSFRTKSFKEVYQFLLDQPSPAPQFNIVGGKTDGVVLSISGIDDEQAEKPVYSLSEDAVDGWFLIQTNYDLWEKDDDQRRTIGTQTLKQMGQQLSSEKVGLFAVMDSWKIHNTNTIYTGVMDVSQNYYYFLGQDGIKQV</sequence>
<comment type="caution">
    <text evidence="3">The sequence shown here is derived from an EMBL/GenBank/DDBJ whole genome shotgun (WGS) entry which is preliminary data.</text>
</comment>
<organism evidence="3 4">
    <name type="scientific">Pseudocohnilembus persalinus</name>
    <name type="common">Ciliate</name>
    <dbReference type="NCBI Taxonomy" id="266149"/>
    <lineage>
        <taxon>Eukaryota</taxon>
        <taxon>Sar</taxon>
        <taxon>Alveolata</taxon>
        <taxon>Ciliophora</taxon>
        <taxon>Intramacronucleata</taxon>
        <taxon>Oligohymenophorea</taxon>
        <taxon>Scuticociliatia</taxon>
        <taxon>Philasterida</taxon>
        <taxon>Pseudocohnilembidae</taxon>
        <taxon>Pseudocohnilembus</taxon>
    </lineage>
</organism>
<evidence type="ECO:0000256" key="2">
    <source>
        <dbReference type="SAM" id="SignalP"/>
    </source>
</evidence>
<dbReference type="InParanoid" id="A0A0V0R6P8"/>
<evidence type="ECO:0000256" key="1">
    <source>
        <dbReference type="ARBA" id="ARBA00011891"/>
    </source>
</evidence>
<protein>
    <recommendedName>
        <fullName evidence="1">ceramidase</fullName>
        <ecNumber evidence="1">3.5.1.23</ecNumber>
    </recommendedName>
</protein>
<dbReference type="AlphaFoldDB" id="A0A0V0R6P8"/>
<accession>A0A0V0R6P8</accession>
<name>A0A0V0R6P8_PSEPJ</name>
<dbReference type="EC" id="3.5.1.23" evidence="1"/>
<gene>
    <name evidence="3" type="ORF">PPERSA_08580</name>
</gene>
<dbReference type="Proteomes" id="UP000054937">
    <property type="component" value="Unassembled WGS sequence"/>
</dbReference>
<dbReference type="PANTHER" id="PTHR28583">
    <property type="entry name" value="ACID AMIDASE"/>
    <property type="match status" value="1"/>
</dbReference>
<evidence type="ECO:0000313" key="4">
    <source>
        <dbReference type="Proteomes" id="UP000054937"/>
    </source>
</evidence>
<keyword evidence="4" id="KW-1185">Reference proteome</keyword>
<feature type="chain" id="PRO_5006867728" description="ceramidase" evidence="2">
    <location>
        <begin position="21"/>
        <end position="403"/>
    </location>
</feature>
<feature type="signal peptide" evidence="2">
    <location>
        <begin position="1"/>
        <end position="20"/>
    </location>
</feature>